<proteinExistence type="predicted"/>
<evidence type="ECO:0000256" key="1">
    <source>
        <dbReference type="SAM" id="MobiDB-lite"/>
    </source>
</evidence>
<gene>
    <name evidence="2" type="ORF">ACFFLM_04405</name>
</gene>
<accession>A0ABV6AUQ0</accession>
<evidence type="ECO:0000313" key="2">
    <source>
        <dbReference type="EMBL" id="MFB9991224.1"/>
    </source>
</evidence>
<dbReference type="Proteomes" id="UP001589733">
    <property type="component" value="Unassembled WGS sequence"/>
</dbReference>
<reference evidence="2 3" key="1">
    <citation type="submission" date="2024-09" db="EMBL/GenBank/DDBJ databases">
        <authorList>
            <person name="Sun Q."/>
            <person name="Mori K."/>
        </authorList>
    </citation>
    <scope>NUCLEOTIDE SEQUENCE [LARGE SCALE GENOMIC DNA]</scope>
    <source>
        <strain evidence="2 3">JCM 13503</strain>
    </source>
</reference>
<comment type="caution">
    <text evidence="2">The sequence shown here is derived from an EMBL/GenBank/DDBJ whole genome shotgun (WGS) entry which is preliminary data.</text>
</comment>
<evidence type="ECO:0000313" key="3">
    <source>
        <dbReference type="Proteomes" id="UP001589733"/>
    </source>
</evidence>
<protein>
    <submittedName>
        <fullName evidence="2">Uncharacterized protein</fullName>
    </submittedName>
</protein>
<feature type="compositionally biased region" description="Basic and acidic residues" evidence="1">
    <location>
        <begin position="70"/>
        <end position="79"/>
    </location>
</feature>
<keyword evidence="3" id="KW-1185">Reference proteome</keyword>
<organism evidence="2 3">
    <name type="scientific">Deinococcus oregonensis</name>
    <dbReference type="NCBI Taxonomy" id="1805970"/>
    <lineage>
        <taxon>Bacteria</taxon>
        <taxon>Thermotogati</taxon>
        <taxon>Deinococcota</taxon>
        <taxon>Deinococci</taxon>
        <taxon>Deinococcales</taxon>
        <taxon>Deinococcaceae</taxon>
        <taxon>Deinococcus</taxon>
    </lineage>
</organism>
<name>A0ABV6AUQ0_9DEIO</name>
<dbReference type="EMBL" id="JBHLYR010000013">
    <property type="protein sequence ID" value="MFB9991224.1"/>
    <property type="molecule type" value="Genomic_DNA"/>
</dbReference>
<dbReference type="RefSeq" id="WP_380005938.1">
    <property type="nucleotide sequence ID" value="NZ_JBHLYR010000013.1"/>
</dbReference>
<sequence>MTGQKWFEGIKDAPEGTIPDVGHSGPGVKVLARDEAHAERIKATGFYKPSTAPKEDKEEAVEQSALQTPDAKDGAKAGK</sequence>
<feature type="region of interest" description="Disordered" evidence="1">
    <location>
        <begin position="1"/>
        <end position="25"/>
    </location>
</feature>
<feature type="region of interest" description="Disordered" evidence="1">
    <location>
        <begin position="41"/>
        <end position="79"/>
    </location>
</feature>